<dbReference type="GO" id="GO:0004198">
    <property type="term" value="F:calcium-dependent cysteine-type endopeptidase activity"/>
    <property type="evidence" value="ECO:0007669"/>
    <property type="project" value="InterPro"/>
</dbReference>
<comment type="caution">
    <text evidence="10">The sequence shown here is derived from an EMBL/GenBank/DDBJ whole genome shotgun (WGS) entry which is preliminary data.</text>
</comment>
<dbReference type="PROSITE" id="PS50203">
    <property type="entry name" value="CALPAIN_CAT"/>
    <property type="match status" value="1"/>
</dbReference>
<keyword evidence="3 6" id="KW-0378">Hydrolase</keyword>
<feature type="region of interest" description="Disordered" evidence="7">
    <location>
        <begin position="483"/>
        <end position="518"/>
    </location>
</feature>
<dbReference type="InterPro" id="IPR022684">
    <property type="entry name" value="Calpain_cysteine_protease"/>
</dbReference>
<feature type="active site" evidence="5 6">
    <location>
        <position position="1104"/>
    </location>
</feature>
<feature type="region of interest" description="Disordered" evidence="7">
    <location>
        <begin position="239"/>
        <end position="286"/>
    </location>
</feature>
<dbReference type="GO" id="GO:0006508">
    <property type="term" value="P:proteolysis"/>
    <property type="evidence" value="ECO:0007669"/>
    <property type="project" value="UniProtKB-KW"/>
</dbReference>
<evidence type="ECO:0000256" key="3">
    <source>
        <dbReference type="ARBA" id="ARBA00022801"/>
    </source>
</evidence>
<name>A0AAV7ZGE2_9EUKA</name>
<evidence type="ECO:0000256" key="6">
    <source>
        <dbReference type="PROSITE-ProRule" id="PRU00239"/>
    </source>
</evidence>
<dbReference type="SMART" id="SM00230">
    <property type="entry name" value="CysPc"/>
    <property type="match status" value="1"/>
</dbReference>
<evidence type="ECO:0000256" key="1">
    <source>
        <dbReference type="ARBA" id="ARBA00007623"/>
    </source>
</evidence>
<accession>A0AAV7ZGE2</accession>
<feature type="transmembrane region" description="Helical" evidence="8">
    <location>
        <begin position="20"/>
        <end position="40"/>
    </location>
</feature>
<keyword evidence="4 6" id="KW-0788">Thiol protease</keyword>
<feature type="region of interest" description="Disordered" evidence="7">
    <location>
        <begin position="435"/>
        <end position="466"/>
    </location>
</feature>
<dbReference type="PANTHER" id="PTHR10183">
    <property type="entry name" value="CALPAIN"/>
    <property type="match status" value="1"/>
</dbReference>
<dbReference type="InterPro" id="IPR022683">
    <property type="entry name" value="Calpain_III"/>
</dbReference>
<organism evidence="10 11">
    <name type="scientific">Anaeramoeba flamelloides</name>
    <dbReference type="NCBI Taxonomy" id="1746091"/>
    <lineage>
        <taxon>Eukaryota</taxon>
        <taxon>Metamonada</taxon>
        <taxon>Anaeramoebidae</taxon>
        <taxon>Anaeramoeba</taxon>
    </lineage>
</organism>
<evidence type="ECO:0000256" key="7">
    <source>
        <dbReference type="SAM" id="MobiDB-lite"/>
    </source>
</evidence>
<dbReference type="InterPro" id="IPR036213">
    <property type="entry name" value="Calpain_III_sf"/>
</dbReference>
<feature type="domain" description="Calpain catalytic" evidence="9">
    <location>
        <begin position="934"/>
        <end position="1185"/>
    </location>
</feature>
<keyword evidence="8" id="KW-0472">Membrane</keyword>
<evidence type="ECO:0000256" key="4">
    <source>
        <dbReference type="ARBA" id="ARBA00022807"/>
    </source>
</evidence>
<sequence length="1331" mass="154866">MAFSIFLKSTSLNVSISIQLKILITLILLFIAVMGIGISFIYQTSFFAFTTIAFILFFIFLLISINETKRVEITDYVVTLYSSKYFPVFRFNLDNNDLEDFNMPSIYKLISFLCVWIWGSIASMFIINTTIGIFISMFIVCYLYIDTKNRISKTKKLFSNSVTSLTDNQINYCYQQSYNKQIRPILEIIDSQKDSSIINNTFLKNLNVSKSKQGLQRQMKKHKKTKKVKELENEINTKLLITSQESESESEIHSGGGSESKSRSGNGVKSGSESISGSENGTGNDENISILKNIKIDDIMSGWGQYDLLKKCKKKMNGSKKSDIEWLDLEENFQANMEIGGGHSIPVTYITEMKKKKNHSKKSKKYIEYPNSFNDRGLTDLLLDEFPINKPSKPDFNFENINKNVKENLSDSKNRKEMGKKTEKKIQNKILKNDIQKVNKNQKNDLFHNDINKEDDEKNQNNLKSKTQNSSIDFEIFLNSHKINQNKVGNRKGKDKDKDNDNDKVKEKERKSENYDENYDENSYFKNVEEDYLLLQHFENSKSDQTYLNATQRFLYLVKQTERLLQKLRDNKSQLMKDEFSNVRNLYLHLGELEEQAREEHYIRTRFEAIFQILIILTSRSSHYLFEAEMKEFLEENGMDNLDLNEIYEWEENKLKMFDSKRKQYLKEKYLEKNHSIINQKLEEKALRRRSSFLQNQKSTSIFSQNMDTKLLEEQILEQCIKSGKKFIDNDFPPILSSLVIDQNKIPRKFVKIKSWKRISDNYLNNNTKKINNIDIRKNDYDNDVYDHENNISNEIDEKNKNENENGNGNGNDNDNKSLEELGLITILSNTKIKNLEQSVRLINKSDGQLNKRIIKKEKTIKKKEQKKNYIRLSQISESSDTLENMDNSNLKKSKLFILENNDSSSNTESDVELKETIFQSDNGINLLNKPLRPENIIQGILGDCYLLSALSVLCSHYGILNNIFITKKYSKYGFYVIQFYVSGKWIPIVIDDYLPYNEDDQLVFAKSKDAKEIWPQLIEKAYAKLFGSYEAIVGGFVHSTLANLTGGSSEMISLLDPDTIHEIHNGRLWNNLLNYYESGYLLGCGSNSGKDSTVSKYGIVYGHAYSVLDVKFVNGIKLIKLRNPWGKHEWNGNFSRNSFSWNKKFKAKLNYDPKKPNNNDKGTFWMTFEDFVKHFRNIYICRLFSPNKWITIRINEQWENLSAGGSTNFDTCVNSPQYWLTIRKPTKCYISLTQEDPKFAKRNYWYIGIIVAKKKGKRIKQLLSSEEVISSGDFTNTHEVFVEVKLQPNFDPYTLFFSTFRPYQEGNFTITLHTNHPVVIEKIPSDVEAD</sequence>
<evidence type="ECO:0000256" key="8">
    <source>
        <dbReference type="SAM" id="Phobius"/>
    </source>
</evidence>
<dbReference type="InterPro" id="IPR001300">
    <property type="entry name" value="Peptidase_C2_calpain_cat"/>
</dbReference>
<feature type="transmembrane region" description="Helical" evidence="8">
    <location>
        <begin position="112"/>
        <end position="145"/>
    </location>
</feature>
<reference evidence="10" key="1">
    <citation type="submission" date="2022-08" db="EMBL/GenBank/DDBJ databases">
        <title>Novel sulphate-reducing endosymbionts in the free-living metamonad Anaeramoeba.</title>
        <authorList>
            <person name="Jerlstrom-Hultqvist J."/>
            <person name="Cepicka I."/>
            <person name="Gallot-Lavallee L."/>
            <person name="Salas-Leiva D."/>
            <person name="Curtis B.A."/>
            <person name="Zahonova K."/>
            <person name="Pipaliya S."/>
            <person name="Dacks J."/>
            <person name="Roger A.J."/>
        </authorList>
    </citation>
    <scope>NUCLEOTIDE SEQUENCE</scope>
    <source>
        <strain evidence="10">Busselton2</strain>
    </source>
</reference>
<feature type="region of interest" description="Disordered" evidence="7">
    <location>
        <begin position="794"/>
        <end position="816"/>
    </location>
</feature>
<comment type="similarity">
    <text evidence="1">Belongs to the peptidase C2 family.</text>
</comment>
<dbReference type="CDD" id="cd00044">
    <property type="entry name" value="CysPc"/>
    <property type="match status" value="1"/>
</dbReference>
<dbReference type="SMART" id="SM00720">
    <property type="entry name" value="calpain_III"/>
    <property type="match status" value="1"/>
</dbReference>
<feature type="compositionally biased region" description="Basic and acidic residues" evidence="7">
    <location>
        <begin position="492"/>
        <end position="514"/>
    </location>
</feature>
<protein>
    <submittedName>
        <fullName evidence="10">Calpain</fullName>
    </submittedName>
</protein>
<evidence type="ECO:0000256" key="2">
    <source>
        <dbReference type="ARBA" id="ARBA00022670"/>
    </source>
</evidence>
<feature type="compositionally biased region" description="Low complexity" evidence="7">
    <location>
        <begin position="263"/>
        <end position="283"/>
    </location>
</feature>
<dbReference type="Proteomes" id="UP001146793">
    <property type="component" value="Unassembled WGS sequence"/>
</dbReference>
<keyword evidence="8" id="KW-1133">Transmembrane helix</keyword>
<dbReference type="PANTHER" id="PTHR10183:SF379">
    <property type="entry name" value="CALPAIN-5"/>
    <property type="match status" value="1"/>
</dbReference>
<dbReference type="SUPFAM" id="SSF49758">
    <property type="entry name" value="Calpain large subunit, middle domain (domain III)"/>
    <property type="match status" value="1"/>
</dbReference>
<feature type="compositionally biased region" description="Basic and acidic residues" evidence="7">
    <location>
        <begin position="794"/>
        <end position="804"/>
    </location>
</feature>
<evidence type="ECO:0000313" key="10">
    <source>
        <dbReference type="EMBL" id="KAJ3441091.1"/>
    </source>
</evidence>
<feature type="active site" evidence="5 6">
    <location>
        <position position="945"/>
    </location>
</feature>
<dbReference type="EMBL" id="JANTQA010000029">
    <property type="protein sequence ID" value="KAJ3441091.1"/>
    <property type="molecule type" value="Genomic_DNA"/>
</dbReference>
<keyword evidence="2 6" id="KW-0645">Protease</keyword>
<dbReference type="Gene3D" id="3.90.70.10">
    <property type="entry name" value="Cysteine proteinases"/>
    <property type="match status" value="1"/>
</dbReference>
<keyword evidence="8" id="KW-0812">Transmembrane</keyword>
<dbReference type="SUPFAM" id="SSF54001">
    <property type="entry name" value="Cysteine proteinases"/>
    <property type="match status" value="2"/>
</dbReference>
<proteinExistence type="inferred from homology"/>
<dbReference type="InterPro" id="IPR038765">
    <property type="entry name" value="Papain-like_cys_pep_sf"/>
</dbReference>
<dbReference type="Pfam" id="PF00648">
    <property type="entry name" value="Peptidase_C2"/>
    <property type="match status" value="1"/>
</dbReference>
<gene>
    <name evidence="10" type="ORF">M0812_13096</name>
</gene>
<evidence type="ECO:0000313" key="11">
    <source>
        <dbReference type="Proteomes" id="UP001146793"/>
    </source>
</evidence>
<evidence type="ECO:0000259" key="9">
    <source>
        <dbReference type="PROSITE" id="PS50203"/>
    </source>
</evidence>
<evidence type="ECO:0000256" key="5">
    <source>
        <dbReference type="PIRSR" id="PIRSR622684-1"/>
    </source>
</evidence>
<feature type="transmembrane region" description="Helical" evidence="8">
    <location>
        <begin position="46"/>
        <end position="65"/>
    </location>
</feature>
<feature type="active site" evidence="5 6">
    <location>
        <position position="1124"/>
    </location>
</feature>
<dbReference type="Gene3D" id="2.60.120.380">
    <property type="match status" value="1"/>
</dbReference>
<feature type="compositionally biased region" description="Basic and acidic residues" evidence="7">
    <location>
        <begin position="435"/>
        <end position="459"/>
    </location>
</feature>